<evidence type="ECO:0000256" key="5">
    <source>
        <dbReference type="ARBA" id="ARBA00022989"/>
    </source>
</evidence>
<evidence type="ECO:0000256" key="3">
    <source>
        <dbReference type="ARBA" id="ARBA00022475"/>
    </source>
</evidence>
<feature type="transmembrane region" description="Helical" evidence="7">
    <location>
        <begin position="375"/>
        <end position="395"/>
    </location>
</feature>
<keyword evidence="6 7" id="KW-0472">Membrane</keyword>
<organism evidence="9 10">
    <name type="scientific">Photobacterium angustum</name>
    <dbReference type="NCBI Taxonomy" id="661"/>
    <lineage>
        <taxon>Bacteria</taxon>
        <taxon>Pseudomonadati</taxon>
        <taxon>Pseudomonadota</taxon>
        <taxon>Gammaproteobacteria</taxon>
        <taxon>Vibrionales</taxon>
        <taxon>Vibrionaceae</taxon>
        <taxon>Photobacterium</taxon>
    </lineage>
</organism>
<evidence type="ECO:0000313" key="9">
    <source>
        <dbReference type="EMBL" id="PQJ66939.1"/>
    </source>
</evidence>
<dbReference type="InterPro" id="IPR011701">
    <property type="entry name" value="MFS"/>
</dbReference>
<keyword evidence="4 7" id="KW-0812">Transmembrane</keyword>
<dbReference type="PRINTS" id="PR01988">
    <property type="entry name" value="EXPORTERBACE"/>
</dbReference>
<dbReference type="Pfam" id="PF07690">
    <property type="entry name" value="MFS_1"/>
    <property type="match status" value="1"/>
</dbReference>
<dbReference type="InterPro" id="IPR022324">
    <property type="entry name" value="Bacilysin_exporter_BacE_put"/>
</dbReference>
<dbReference type="PANTHER" id="PTHR43266">
    <property type="entry name" value="MACROLIDE-EFFLUX PROTEIN"/>
    <property type="match status" value="1"/>
</dbReference>
<comment type="subcellular location">
    <subcellularLocation>
        <location evidence="1">Cell membrane</location>
        <topology evidence="1">Multi-pass membrane protein</topology>
    </subcellularLocation>
</comment>
<keyword evidence="5 7" id="KW-1133">Transmembrane helix</keyword>
<evidence type="ECO:0000256" key="4">
    <source>
        <dbReference type="ARBA" id="ARBA00022692"/>
    </source>
</evidence>
<keyword evidence="3" id="KW-1003">Cell membrane</keyword>
<evidence type="ECO:0000313" key="10">
    <source>
        <dbReference type="Proteomes" id="UP000238730"/>
    </source>
</evidence>
<feature type="transmembrane region" description="Helical" evidence="7">
    <location>
        <begin position="48"/>
        <end position="71"/>
    </location>
</feature>
<feature type="domain" description="Major facilitator superfamily (MFS) profile" evidence="8">
    <location>
        <begin position="15"/>
        <end position="400"/>
    </location>
</feature>
<dbReference type="Gene3D" id="1.20.1250.20">
    <property type="entry name" value="MFS general substrate transporter like domains"/>
    <property type="match status" value="1"/>
</dbReference>
<dbReference type="GO" id="GO:0022857">
    <property type="term" value="F:transmembrane transporter activity"/>
    <property type="evidence" value="ECO:0007669"/>
    <property type="project" value="InterPro"/>
</dbReference>
<dbReference type="PANTHER" id="PTHR43266:SF2">
    <property type="entry name" value="MAJOR FACILITATOR SUPERFAMILY (MFS) PROFILE DOMAIN-CONTAINING PROTEIN"/>
    <property type="match status" value="1"/>
</dbReference>
<evidence type="ECO:0000256" key="6">
    <source>
        <dbReference type="ARBA" id="ARBA00023136"/>
    </source>
</evidence>
<name>A0A2S7VXV1_PHOAN</name>
<dbReference type="SUPFAM" id="SSF103473">
    <property type="entry name" value="MFS general substrate transporter"/>
    <property type="match status" value="1"/>
</dbReference>
<feature type="transmembrane region" description="Helical" evidence="7">
    <location>
        <begin position="148"/>
        <end position="167"/>
    </location>
</feature>
<feature type="transmembrane region" description="Helical" evidence="7">
    <location>
        <begin position="312"/>
        <end position="334"/>
    </location>
</feature>
<evidence type="ECO:0000256" key="7">
    <source>
        <dbReference type="SAM" id="Phobius"/>
    </source>
</evidence>
<evidence type="ECO:0000259" key="8">
    <source>
        <dbReference type="PROSITE" id="PS50850"/>
    </source>
</evidence>
<feature type="transmembrane region" description="Helical" evidence="7">
    <location>
        <begin position="259"/>
        <end position="276"/>
    </location>
</feature>
<protein>
    <submittedName>
        <fullName evidence="9">MFS transporter</fullName>
    </submittedName>
</protein>
<proteinExistence type="predicted"/>
<reference evidence="9 10" key="1">
    <citation type="submission" date="2016-12" db="EMBL/GenBank/DDBJ databases">
        <title>Diversity of luminous bacteria.</title>
        <authorList>
            <person name="Yoshizawa S."/>
            <person name="Kogure K."/>
        </authorList>
    </citation>
    <scope>NUCLEOTIDE SEQUENCE [LARGE SCALE GENOMIC DNA]</scope>
    <source>
        <strain evidence="9 10">LC1-200</strain>
    </source>
</reference>
<dbReference type="PROSITE" id="PS50850">
    <property type="entry name" value="MFS"/>
    <property type="match status" value="1"/>
</dbReference>
<comment type="caution">
    <text evidence="9">The sequence shown here is derived from an EMBL/GenBank/DDBJ whole genome shotgun (WGS) entry which is preliminary data.</text>
</comment>
<keyword evidence="2" id="KW-0813">Transport</keyword>
<dbReference type="EMBL" id="MSCJ01000001">
    <property type="protein sequence ID" value="PQJ66939.1"/>
    <property type="molecule type" value="Genomic_DNA"/>
</dbReference>
<dbReference type="AlphaFoldDB" id="A0A2S7VXV1"/>
<accession>A0A2S7VXV1</accession>
<dbReference type="CDD" id="cd06173">
    <property type="entry name" value="MFS_MefA_like"/>
    <property type="match status" value="1"/>
</dbReference>
<dbReference type="GO" id="GO:0005886">
    <property type="term" value="C:plasma membrane"/>
    <property type="evidence" value="ECO:0007669"/>
    <property type="project" value="UniProtKB-SubCell"/>
</dbReference>
<feature type="transmembrane region" description="Helical" evidence="7">
    <location>
        <begin position="226"/>
        <end position="247"/>
    </location>
</feature>
<gene>
    <name evidence="9" type="ORF">BTO08_05605</name>
</gene>
<feature type="transmembrane region" description="Helical" evidence="7">
    <location>
        <begin position="20"/>
        <end position="42"/>
    </location>
</feature>
<sequence length="400" mass="44117">MQTCPHNTSMWHNKNYIKLLSAQIISLSGTGISSICLALLAYNLAGDNAAMVLSISFAIKMLAYIGLAPIFGVIIHRLPKQKTLIALDIIRAVMFISLPFVTQIWQVYVLMFVINACSAGFTPLFQSTLPTILPIKHQYTTALSISRMAYDLEQLLSPLLTALFLFVVSFKSLFIFDAVTFIVSAALILTCKLPQVVSDRYDTVSISSVFGNIKNYINHPSLKSLWFAYLSAASASAMVLVNTVVYVHEVLNGNEAQTAIAMMIVGLGSMVIAFLLPKLLDRYRPQRFHWLGMFTLIFAFALGSFTPSWVGYALVCFAMGVGMSCIQTSAGLLITEACSDNDSGPFFAAHFSLTHFWWLITYLVAGFSVTEWGLSIGYLTMGSLCLMSLASYLYISIYKK</sequence>
<dbReference type="InterPro" id="IPR020846">
    <property type="entry name" value="MFS_dom"/>
</dbReference>
<evidence type="ECO:0000256" key="2">
    <source>
        <dbReference type="ARBA" id="ARBA00022448"/>
    </source>
</evidence>
<feature type="transmembrane region" description="Helical" evidence="7">
    <location>
        <begin position="288"/>
        <end position="306"/>
    </location>
</feature>
<dbReference type="InterPro" id="IPR036259">
    <property type="entry name" value="MFS_trans_sf"/>
</dbReference>
<dbReference type="Proteomes" id="UP000238730">
    <property type="component" value="Unassembled WGS sequence"/>
</dbReference>
<feature type="transmembrane region" description="Helical" evidence="7">
    <location>
        <begin position="346"/>
        <end position="369"/>
    </location>
</feature>
<evidence type="ECO:0000256" key="1">
    <source>
        <dbReference type="ARBA" id="ARBA00004651"/>
    </source>
</evidence>